<gene>
    <name evidence="11" type="primary">LOC100371886</name>
</gene>
<dbReference type="GeneID" id="100371886"/>
<evidence type="ECO:0000256" key="4">
    <source>
        <dbReference type="ARBA" id="ARBA00022692"/>
    </source>
</evidence>
<reference evidence="11" key="1">
    <citation type="submission" date="2025-08" db="UniProtKB">
        <authorList>
            <consortium name="RefSeq"/>
        </authorList>
    </citation>
    <scope>IDENTIFICATION</scope>
    <source>
        <tissue evidence="11">Testes</tissue>
    </source>
</reference>
<name>A0ABM0GUK3_SACKO</name>
<evidence type="ECO:0000313" key="11">
    <source>
        <dbReference type="RefSeq" id="XP_002737671.2"/>
    </source>
</evidence>
<dbReference type="Gene3D" id="3.40.50.300">
    <property type="entry name" value="P-loop containing nucleotide triphosphate hydrolases"/>
    <property type="match status" value="1"/>
</dbReference>
<keyword evidence="9" id="KW-0325">Glycoprotein</keyword>
<evidence type="ECO:0000256" key="9">
    <source>
        <dbReference type="ARBA" id="ARBA00023180"/>
    </source>
</evidence>
<evidence type="ECO:0000256" key="8">
    <source>
        <dbReference type="ARBA" id="ARBA00023136"/>
    </source>
</evidence>
<sequence>MLFGLGVTSPNDDDNEINRRITILEDQFNLVMIMEYFEESLILLKDLLCWTFEDITYFELNGRKDNSVHNMSESLRNTIMEWNKGDVALYQHFNRTFWGKVRDFGEERMRTEVEILRRRNQEFKARCLQNENDIESDGETALNMYQPQGIKMNQMQIRLEAVNDTDCLRRIYPQRVYTPILREALLNKKKIDKA</sequence>
<dbReference type="PANTHER" id="PTHR14647">
    <property type="entry name" value="GALACTOSE-3-O-SULFOTRANSFERASE"/>
    <property type="match status" value="1"/>
</dbReference>
<dbReference type="InterPro" id="IPR009729">
    <property type="entry name" value="Gal-3-0_sulfotransfrase"/>
</dbReference>
<accession>A0ABM0GUK3</accession>
<dbReference type="RefSeq" id="XP_002737671.2">
    <property type="nucleotide sequence ID" value="XM_002737625.2"/>
</dbReference>
<dbReference type="Pfam" id="PF06990">
    <property type="entry name" value="Gal-3-0_sulfotr"/>
    <property type="match status" value="1"/>
</dbReference>
<keyword evidence="10" id="KW-1185">Reference proteome</keyword>
<evidence type="ECO:0000256" key="6">
    <source>
        <dbReference type="ARBA" id="ARBA00022989"/>
    </source>
</evidence>
<evidence type="ECO:0000256" key="1">
    <source>
        <dbReference type="ARBA" id="ARBA00004323"/>
    </source>
</evidence>
<organism evidence="10 11">
    <name type="scientific">Saccoglossus kowalevskii</name>
    <name type="common">Acorn worm</name>
    <dbReference type="NCBI Taxonomy" id="10224"/>
    <lineage>
        <taxon>Eukaryota</taxon>
        <taxon>Metazoa</taxon>
        <taxon>Hemichordata</taxon>
        <taxon>Enteropneusta</taxon>
        <taxon>Harrimaniidae</taxon>
        <taxon>Saccoglossus</taxon>
    </lineage>
</organism>
<keyword evidence="7" id="KW-0333">Golgi apparatus</keyword>
<dbReference type="InterPro" id="IPR027417">
    <property type="entry name" value="P-loop_NTPase"/>
</dbReference>
<evidence type="ECO:0000313" key="10">
    <source>
        <dbReference type="Proteomes" id="UP000694865"/>
    </source>
</evidence>
<keyword evidence="8" id="KW-0472">Membrane</keyword>
<comment type="similarity">
    <text evidence="2">Belongs to the galactose-3-O-sulfotransferase family.</text>
</comment>
<dbReference type="Proteomes" id="UP000694865">
    <property type="component" value="Unplaced"/>
</dbReference>
<evidence type="ECO:0000256" key="7">
    <source>
        <dbReference type="ARBA" id="ARBA00023034"/>
    </source>
</evidence>
<keyword evidence="5" id="KW-0735">Signal-anchor</keyword>
<keyword evidence="6" id="KW-1133">Transmembrane helix</keyword>
<evidence type="ECO:0000256" key="3">
    <source>
        <dbReference type="ARBA" id="ARBA00022679"/>
    </source>
</evidence>
<evidence type="ECO:0000256" key="5">
    <source>
        <dbReference type="ARBA" id="ARBA00022968"/>
    </source>
</evidence>
<proteinExistence type="inferred from homology"/>
<protein>
    <submittedName>
        <fullName evidence="11">Galactosylceramide sulfotransferase-like</fullName>
    </submittedName>
</protein>
<comment type="subcellular location">
    <subcellularLocation>
        <location evidence="1">Golgi apparatus membrane</location>
        <topology evidence="1">Single-pass type II membrane protein</topology>
    </subcellularLocation>
</comment>
<keyword evidence="3" id="KW-0808">Transferase</keyword>
<dbReference type="PANTHER" id="PTHR14647:SF86">
    <property type="entry name" value="GALACTOSE-3-O-SULFOTRANSFERASE"/>
    <property type="match status" value="1"/>
</dbReference>
<evidence type="ECO:0000256" key="2">
    <source>
        <dbReference type="ARBA" id="ARBA00008124"/>
    </source>
</evidence>
<keyword evidence="4" id="KW-0812">Transmembrane</keyword>